<dbReference type="RefSeq" id="WP_253476403.1">
    <property type="nucleotide sequence ID" value="NZ_JALJXV010000003.1"/>
</dbReference>
<evidence type="ECO:0000256" key="7">
    <source>
        <dbReference type="ARBA" id="ARBA00022801"/>
    </source>
</evidence>
<keyword evidence="8 10" id="KW-0067">ATP-binding</keyword>
<evidence type="ECO:0000259" key="11">
    <source>
        <dbReference type="PROSITE" id="PS51192"/>
    </source>
</evidence>
<evidence type="ECO:0000256" key="2">
    <source>
        <dbReference type="ARBA" id="ARBA00008598"/>
    </source>
</evidence>
<evidence type="ECO:0000256" key="8">
    <source>
        <dbReference type="ARBA" id="ARBA00022840"/>
    </source>
</evidence>
<dbReference type="AlphaFoldDB" id="A0AAE3G4U7"/>
<dbReference type="InterPro" id="IPR040980">
    <property type="entry name" value="SWI2_SNF2"/>
</dbReference>
<dbReference type="InterPro" id="IPR007409">
    <property type="entry name" value="Restrct_endonuc_type1_HsdR_N"/>
</dbReference>
<dbReference type="GO" id="GO:0005524">
    <property type="term" value="F:ATP binding"/>
    <property type="evidence" value="ECO:0007669"/>
    <property type="project" value="UniProtKB-KW"/>
</dbReference>
<evidence type="ECO:0000256" key="9">
    <source>
        <dbReference type="ARBA" id="ARBA00023125"/>
    </source>
</evidence>
<keyword evidence="4 10" id="KW-0547">Nucleotide-binding</keyword>
<sequence length="992" mass="112775">MTMQSELDMEKALVDQLGGLGYEIVEIRNEPALVDNFKAQIEAHNKDELAKHGRDTLSRDEFDQLLNTLNRGSVFDRAKQLRGRVEVKCADGVSSLYLELLNTRHWCQNRFQVARQITNKSASNHSRYDVTILINGLPLVQMELKAPGSDMRTAFDQIDRYRKTSYSTNSGLFDYIQLFVISNGVDTRYFSNNAELSYQFTFEWADEENQRINRLSAFVDAFMERCHLSKMIARYVVLHETTCSLLVLRPYQYYAVERILERVACAQGDGYVWHTTGSGKTLTSFKASQILSNDQTVDKVVFVVDRRDLDYQTALEFNAFSANSVDTTEDTGKLVAQLNDPACKLIVTTIQKLNAAITRNRFRKQCEGVRAQKFVFIFDECHRSQFGETHQRICDFFTNRQMFGFTGTPIFDQNISDTKFGKRTTEHLFGQALHRYVITDAIRDRNVLRFSIEYRTAVSGSDGDEAREDGRVGLTPEMAAEREFITSPQRIGKVADDIIRIHESKTHQREYTAMLCVANVEMLQEYYTQFKEKKLAGQHTLRLATIFSCARGESGEFSGVSEQDLPDMSAKSIDASRLAFLQGCIDDYNALYGASYRAADNKSFYEYYQDVSKRVRRGEVDVLLVVNMFLTGFDSKALNTLYVDKNLRHHGLIQAFSRTNRVFDAKKSHGNIVCYRDLKEATDEALSIFANRHAKSTVLCGPDAVVMEPYADLAERFRDEVDKLKSIAPTVDSVGALESEEEQCEFIVRFREVLRLQNTLKTFHEYCEDIERGALGITTSDLVEYQSKYLDLREDIEAGKKAACKEGAEGGEEAEGEPSMLANIDFEVELIRRDEVTVGYILGLIEGLRQEGDEARFNATRGAILDTLQSSPEHRAKRALFQRFIDHEMPHHKAAAGDGAGGSGQVLAWFNAFADREKTKAILAVCDELNADFGGYTELYRNYVYQGRLPDRQELLKLLVTPPRALDRVQIAEEMRDRMREIAKTHEGAELG</sequence>
<evidence type="ECO:0000256" key="1">
    <source>
        <dbReference type="ARBA" id="ARBA00000851"/>
    </source>
</evidence>
<dbReference type="GO" id="GO:0009307">
    <property type="term" value="P:DNA restriction-modification system"/>
    <property type="evidence" value="ECO:0007669"/>
    <property type="project" value="UniProtKB-KW"/>
</dbReference>
<evidence type="ECO:0000256" key="3">
    <source>
        <dbReference type="ARBA" id="ARBA00022722"/>
    </source>
</evidence>
<dbReference type="Pfam" id="PF12008">
    <property type="entry name" value="EcoR124_C"/>
    <property type="match status" value="1"/>
</dbReference>
<comment type="function">
    <text evidence="10">Subunit R is required for both nuclease and ATPase activities, but not for modification.</text>
</comment>
<reference evidence="12" key="1">
    <citation type="submission" date="2022-03" db="EMBL/GenBank/DDBJ databases">
        <title>Genomic Encyclopedia of Type Strains, Phase III (KMG-III): the genomes of soil and plant-associated and newly described type strains.</title>
        <authorList>
            <person name="Whitman W."/>
        </authorList>
    </citation>
    <scope>NUCLEOTIDE SEQUENCE</scope>
    <source>
        <strain evidence="12">ANL 6-2</strain>
    </source>
</reference>
<dbReference type="InterPro" id="IPR051268">
    <property type="entry name" value="Type-I_R_enzyme_R_subunit"/>
</dbReference>
<evidence type="ECO:0000313" key="13">
    <source>
        <dbReference type="Proteomes" id="UP001205843"/>
    </source>
</evidence>
<evidence type="ECO:0000256" key="6">
    <source>
        <dbReference type="ARBA" id="ARBA00022759"/>
    </source>
</evidence>
<protein>
    <recommendedName>
        <fullName evidence="10">Type I restriction enzyme endonuclease subunit</fullName>
        <shortName evidence="10">R protein</shortName>
        <ecNumber evidence="10">3.1.21.3</ecNumber>
    </recommendedName>
</protein>
<dbReference type="PANTHER" id="PTHR30195">
    <property type="entry name" value="TYPE I SITE-SPECIFIC DEOXYRIBONUCLEASE PROTEIN SUBUNIT M AND R"/>
    <property type="match status" value="1"/>
</dbReference>
<proteinExistence type="inferred from homology"/>
<accession>A0AAE3G4U7</accession>
<dbReference type="NCBIfam" id="TIGR00348">
    <property type="entry name" value="hsdR"/>
    <property type="match status" value="1"/>
</dbReference>
<dbReference type="SMART" id="SM00487">
    <property type="entry name" value="DEXDc"/>
    <property type="match status" value="1"/>
</dbReference>
<dbReference type="PANTHER" id="PTHR30195:SF16">
    <property type="entry name" value="TYPE I RESTRICTION ENZYME ENDONUCLEASE SUBUNIT"/>
    <property type="match status" value="1"/>
</dbReference>
<dbReference type="Proteomes" id="UP001205843">
    <property type="component" value="Unassembled WGS sequence"/>
</dbReference>
<dbReference type="InterPro" id="IPR027417">
    <property type="entry name" value="P-loop_NTPase"/>
</dbReference>
<dbReference type="GO" id="GO:0003677">
    <property type="term" value="F:DNA binding"/>
    <property type="evidence" value="ECO:0007669"/>
    <property type="project" value="UniProtKB-KW"/>
</dbReference>
<evidence type="ECO:0000256" key="5">
    <source>
        <dbReference type="ARBA" id="ARBA00022747"/>
    </source>
</evidence>
<keyword evidence="9 10" id="KW-0238">DNA-binding</keyword>
<comment type="catalytic activity">
    <reaction evidence="1 10">
        <text>Endonucleolytic cleavage of DNA to give random double-stranded fragments with terminal 5'-phosphates, ATP is simultaneously hydrolyzed.</text>
        <dbReference type="EC" id="3.1.21.3"/>
    </reaction>
</comment>
<evidence type="ECO:0000256" key="4">
    <source>
        <dbReference type="ARBA" id="ARBA00022741"/>
    </source>
</evidence>
<keyword evidence="6" id="KW-0255">Endonuclease</keyword>
<comment type="similarity">
    <text evidence="2 10">Belongs to the HsdR family.</text>
</comment>
<comment type="subunit">
    <text evidence="10">The type I restriction/modification system is composed of three polypeptides R, M and S.</text>
</comment>
<dbReference type="InterPro" id="IPR004473">
    <property type="entry name" value="Restrct_endonuc_typeI_HsdR"/>
</dbReference>
<dbReference type="GO" id="GO:0009035">
    <property type="term" value="F:type I site-specific deoxyribonuclease activity"/>
    <property type="evidence" value="ECO:0007669"/>
    <property type="project" value="UniProtKB-EC"/>
</dbReference>
<dbReference type="Gene3D" id="3.90.1570.50">
    <property type="match status" value="1"/>
</dbReference>
<organism evidence="12 13">
    <name type="scientific">Natronocella acetinitrilica</name>
    <dbReference type="NCBI Taxonomy" id="414046"/>
    <lineage>
        <taxon>Bacteria</taxon>
        <taxon>Pseudomonadati</taxon>
        <taxon>Pseudomonadota</taxon>
        <taxon>Gammaproteobacteria</taxon>
        <taxon>Chromatiales</taxon>
        <taxon>Ectothiorhodospiraceae</taxon>
        <taxon>Natronocella</taxon>
    </lineage>
</organism>
<dbReference type="Gene3D" id="3.40.50.300">
    <property type="entry name" value="P-loop containing nucleotide triphosphate hydrolases"/>
    <property type="match status" value="2"/>
</dbReference>
<dbReference type="EMBL" id="JALJXV010000003">
    <property type="protein sequence ID" value="MCP1674428.1"/>
    <property type="molecule type" value="Genomic_DNA"/>
</dbReference>
<keyword evidence="7 10" id="KW-0378">Hydrolase</keyword>
<dbReference type="CDD" id="cd18800">
    <property type="entry name" value="SF2_C_EcoR124I-like"/>
    <property type="match status" value="1"/>
</dbReference>
<dbReference type="InterPro" id="IPR055180">
    <property type="entry name" value="HsdR_RecA-like_helicase_dom_2"/>
</dbReference>
<evidence type="ECO:0000313" key="12">
    <source>
        <dbReference type="EMBL" id="MCP1674428.1"/>
    </source>
</evidence>
<dbReference type="PROSITE" id="PS51192">
    <property type="entry name" value="HELICASE_ATP_BIND_1"/>
    <property type="match status" value="1"/>
</dbReference>
<keyword evidence="3" id="KW-0540">Nuclease</keyword>
<comment type="caution">
    <text evidence="12">The sequence shown here is derived from an EMBL/GenBank/DDBJ whole genome shotgun (WGS) entry which is preliminary data.</text>
</comment>
<evidence type="ECO:0000256" key="10">
    <source>
        <dbReference type="RuleBase" id="RU364115"/>
    </source>
</evidence>
<feature type="domain" description="Helicase ATP-binding" evidence="11">
    <location>
        <begin position="261"/>
        <end position="427"/>
    </location>
</feature>
<dbReference type="EC" id="3.1.21.3" evidence="10"/>
<keyword evidence="5 10" id="KW-0680">Restriction system</keyword>
<dbReference type="CDD" id="cd22332">
    <property type="entry name" value="HsdR_N"/>
    <property type="match status" value="1"/>
</dbReference>
<name>A0AAE3G4U7_9GAMM</name>
<dbReference type="Pfam" id="PF04313">
    <property type="entry name" value="HSDR_N"/>
    <property type="match status" value="1"/>
</dbReference>
<dbReference type="Pfam" id="PF18766">
    <property type="entry name" value="SWI2_SNF2"/>
    <property type="match status" value="1"/>
</dbReference>
<dbReference type="Gene3D" id="1.20.58.910">
    <property type="match status" value="1"/>
</dbReference>
<dbReference type="SUPFAM" id="SSF52540">
    <property type="entry name" value="P-loop containing nucleoside triphosphate hydrolases"/>
    <property type="match status" value="2"/>
</dbReference>
<dbReference type="InterPro" id="IPR014001">
    <property type="entry name" value="Helicase_ATP-bd"/>
</dbReference>
<dbReference type="CDD" id="cd18030">
    <property type="entry name" value="DEXHc_RE_I_HsdR"/>
    <property type="match status" value="1"/>
</dbReference>
<dbReference type="InterPro" id="IPR022625">
    <property type="entry name" value="TypeI_RM_Rsu_C"/>
</dbReference>
<gene>
    <name evidence="12" type="ORF">J2T57_001530</name>
</gene>
<keyword evidence="13" id="KW-1185">Reference proteome</keyword>
<dbReference type="Pfam" id="PF22679">
    <property type="entry name" value="T1R_D3-like"/>
    <property type="match status" value="1"/>
</dbReference>